<organism evidence="1 2">
    <name type="scientific">Moorena producens (strain JHB)</name>
    <dbReference type="NCBI Taxonomy" id="1454205"/>
    <lineage>
        <taxon>Bacteria</taxon>
        <taxon>Bacillati</taxon>
        <taxon>Cyanobacteriota</taxon>
        <taxon>Cyanophyceae</taxon>
        <taxon>Coleofasciculales</taxon>
        <taxon>Coleofasciculaceae</taxon>
        <taxon>Moorena</taxon>
    </lineage>
</organism>
<gene>
    <name evidence="1" type="ORF">BJP36_22850</name>
</gene>
<evidence type="ECO:0000313" key="1">
    <source>
        <dbReference type="EMBL" id="AOY82318.1"/>
    </source>
</evidence>
<accession>A0A1D9G3X3</accession>
<evidence type="ECO:0000313" key="2">
    <source>
        <dbReference type="Proteomes" id="UP000176944"/>
    </source>
</evidence>
<name>A0A1D9G3X3_MOOP1</name>
<proteinExistence type="predicted"/>
<dbReference type="EMBL" id="CP017708">
    <property type="protein sequence ID" value="AOY82318.1"/>
    <property type="molecule type" value="Genomic_DNA"/>
</dbReference>
<reference evidence="2" key="1">
    <citation type="submission" date="2016-10" db="EMBL/GenBank/DDBJ databases">
        <title>Comparative genomics uncovers the prolific and rare metabolic potential of the cyanobacterial genus Moorea.</title>
        <authorList>
            <person name="Leao T."/>
            <person name="Castelao G."/>
            <person name="Korobeynikov A."/>
            <person name="Monroe E.A."/>
            <person name="Podell S."/>
            <person name="Glukhov E."/>
            <person name="Allen E."/>
            <person name="Gerwick W.H."/>
            <person name="Gerwick L."/>
        </authorList>
    </citation>
    <scope>NUCLEOTIDE SEQUENCE [LARGE SCALE GENOMIC DNA]</scope>
    <source>
        <strain evidence="2">JHB</strain>
    </source>
</reference>
<dbReference type="AlphaFoldDB" id="A0A1D9G3X3"/>
<protein>
    <submittedName>
        <fullName evidence="1">Uncharacterized protein</fullName>
    </submittedName>
</protein>
<dbReference type="Proteomes" id="UP000176944">
    <property type="component" value="Chromosome"/>
</dbReference>
<sequence length="107" mass="12214">MVENQDFSTVDTDQVFKQFKPEPSKSVPTGNHNCELTSLHKSFQYGSKSFPFVVESTADVKDDFCFREQGMHVWDLPGEVVFLFLTTEEAVTDCCWVWRLLPAQSGN</sequence>